<dbReference type="Proteomes" id="UP000195521">
    <property type="component" value="Unassembled WGS sequence"/>
</dbReference>
<feature type="signal peptide" evidence="1">
    <location>
        <begin position="1"/>
        <end position="17"/>
    </location>
</feature>
<dbReference type="RefSeq" id="XP_028544665.1">
    <property type="nucleotide sequence ID" value="XM_028688864.1"/>
</dbReference>
<organism evidence="2 3">
    <name type="scientific">Plasmodium gonderi</name>
    <dbReference type="NCBI Taxonomy" id="77519"/>
    <lineage>
        <taxon>Eukaryota</taxon>
        <taxon>Sar</taxon>
        <taxon>Alveolata</taxon>
        <taxon>Apicomplexa</taxon>
        <taxon>Aconoidasida</taxon>
        <taxon>Haemosporida</taxon>
        <taxon>Plasmodiidae</taxon>
        <taxon>Plasmodium</taxon>
        <taxon>Plasmodium (Plasmodium)</taxon>
    </lineage>
</organism>
<gene>
    <name evidence="2" type="ORF">PGO_120680</name>
</gene>
<dbReference type="AlphaFoldDB" id="A0A1Y1JHT0"/>
<accession>A0A1Y1JHT0</accession>
<reference evidence="3" key="1">
    <citation type="submission" date="2017-04" db="EMBL/GenBank/DDBJ databases">
        <title>Plasmodium gonderi genome.</title>
        <authorList>
            <person name="Arisue N."/>
            <person name="Honma H."/>
            <person name="Kawai S."/>
            <person name="Tougan T."/>
            <person name="Tanabe K."/>
            <person name="Horii T."/>
        </authorList>
    </citation>
    <scope>NUCLEOTIDE SEQUENCE [LARGE SCALE GENOMIC DNA]</scope>
    <source>
        <strain evidence="3">ATCC 30045</strain>
    </source>
</reference>
<evidence type="ECO:0000313" key="3">
    <source>
        <dbReference type="Proteomes" id="UP000195521"/>
    </source>
</evidence>
<evidence type="ECO:0000313" key="2">
    <source>
        <dbReference type="EMBL" id="GAW82076.1"/>
    </source>
</evidence>
<dbReference type="OrthoDB" id="371738at2759"/>
<sequence length="185" mass="21509">MILKILLLLLLLRLHDFSTICFSLKKLFLNCTRNSPIRVNKVNSKTLQMDTNYFCSVKKKYISPVKKFSLKGMNEDDENSESFKNHLTNTNIFRNKYNYIPSVDEVKTDIENFKKEKSFYFTEHSILEVVSIENNIVVINIEGMFFEDINVVFAEVTKYLLSKHLGILGVHPYNIKSLNIGKGEI</sequence>
<keyword evidence="1" id="KW-0732">Signal</keyword>
<name>A0A1Y1JHT0_PLAGO</name>
<feature type="chain" id="PRO_5012304941" evidence="1">
    <location>
        <begin position="18"/>
        <end position="185"/>
    </location>
</feature>
<protein>
    <submittedName>
        <fullName evidence="2">Uncharacterized protein</fullName>
    </submittedName>
</protein>
<comment type="caution">
    <text evidence="2">The sequence shown here is derived from an EMBL/GenBank/DDBJ whole genome shotgun (WGS) entry which is preliminary data.</text>
</comment>
<keyword evidence="3" id="KW-1185">Reference proteome</keyword>
<proteinExistence type="predicted"/>
<dbReference type="OMA" id="VNIEGMF"/>
<dbReference type="GeneID" id="39748808"/>
<dbReference type="EMBL" id="BDQF01000013">
    <property type="protein sequence ID" value="GAW82076.1"/>
    <property type="molecule type" value="Genomic_DNA"/>
</dbReference>
<evidence type="ECO:0000256" key="1">
    <source>
        <dbReference type="SAM" id="SignalP"/>
    </source>
</evidence>